<gene>
    <name evidence="6" type="ORF">GMA10_09980</name>
</gene>
<dbReference type="OrthoDB" id="8878585at2"/>
<dbReference type="EMBL" id="WOGT01000006">
    <property type="protein sequence ID" value="MUN55534.1"/>
    <property type="molecule type" value="Genomic_DNA"/>
</dbReference>
<dbReference type="SUPFAM" id="SSF53756">
    <property type="entry name" value="UDP-Glycosyltransferase/glycogen phosphorylase"/>
    <property type="match status" value="1"/>
</dbReference>
<evidence type="ECO:0000313" key="7">
    <source>
        <dbReference type="Proteomes" id="UP000462152"/>
    </source>
</evidence>
<protein>
    <recommendedName>
        <fullName evidence="1">D-inositol 3-phosphate glycosyltransferase</fullName>
    </recommendedName>
</protein>
<dbReference type="Proteomes" id="UP000462152">
    <property type="component" value="Unassembled WGS sequence"/>
</dbReference>
<evidence type="ECO:0000313" key="6">
    <source>
        <dbReference type="EMBL" id="MUN55534.1"/>
    </source>
</evidence>
<organism evidence="6 7">
    <name type="scientific">Rothia koreensis</name>
    <dbReference type="NCBI Taxonomy" id="592378"/>
    <lineage>
        <taxon>Bacteria</taxon>
        <taxon>Bacillati</taxon>
        <taxon>Actinomycetota</taxon>
        <taxon>Actinomycetes</taxon>
        <taxon>Micrococcales</taxon>
        <taxon>Micrococcaceae</taxon>
        <taxon>Rothia</taxon>
    </lineage>
</organism>
<dbReference type="Pfam" id="PF13439">
    <property type="entry name" value="Glyco_transf_4"/>
    <property type="match status" value="1"/>
</dbReference>
<keyword evidence="3 6" id="KW-0808">Transferase</keyword>
<dbReference type="Pfam" id="PF00534">
    <property type="entry name" value="Glycos_transf_1"/>
    <property type="match status" value="1"/>
</dbReference>
<evidence type="ECO:0000259" key="4">
    <source>
        <dbReference type="Pfam" id="PF00534"/>
    </source>
</evidence>
<comment type="caution">
    <text evidence="6">The sequence shown here is derived from an EMBL/GenBank/DDBJ whole genome shotgun (WGS) entry which is preliminary data.</text>
</comment>
<dbReference type="InterPro" id="IPR001296">
    <property type="entry name" value="Glyco_trans_1"/>
</dbReference>
<name>A0A7K1LJZ7_9MICC</name>
<dbReference type="CDD" id="cd03801">
    <property type="entry name" value="GT4_PimA-like"/>
    <property type="match status" value="1"/>
</dbReference>
<evidence type="ECO:0000259" key="5">
    <source>
        <dbReference type="Pfam" id="PF13439"/>
    </source>
</evidence>
<keyword evidence="2" id="KW-0328">Glycosyltransferase</keyword>
<dbReference type="InterPro" id="IPR050194">
    <property type="entry name" value="Glycosyltransferase_grp1"/>
</dbReference>
<sequence>MRVVLMVHRFHPDFGGVEVTAEVLARGFVERHGAEVVVVTHTRETEPRKDFPFTVLRAPSPLQLWKAISGADVVFHNNPCMQFYWPQLFLRKPWVVVLRTWITLPGQKLGPLESIKYWLKYRLVERADVLISNSRAIAAHVRGHSDVIYNSYRTDLFRITNTAPRDPNSLVYLGRLSEDKGIDLLIRAVRNLKDRGLSPRLSLIGDGDYRADLEALIRDLKVEDEVAMLGPKAGSEICEELNRHAVAVVPSRFPEPFGTVALENAASGCVTLVADHGGLPEAIGDAGARFRPNDVDSLTHELERLMTNGDYRESIRARIPAHVRKCSVPVFVDNFYAALERAVRKAPRGR</sequence>
<dbReference type="PANTHER" id="PTHR45947:SF3">
    <property type="entry name" value="SULFOQUINOVOSYL TRANSFERASE SQD2"/>
    <property type="match status" value="1"/>
</dbReference>
<dbReference type="PANTHER" id="PTHR45947">
    <property type="entry name" value="SULFOQUINOVOSYL TRANSFERASE SQD2"/>
    <property type="match status" value="1"/>
</dbReference>
<feature type="domain" description="Glycosyltransferase subfamily 4-like N-terminal" evidence="5">
    <location>
        <begin position="14"/>
        <end position="147"/>
    </location>
</feature>
<proteinExistence type="predicted"/>
<dbReference type="AlphaFoldDB" id="A0A7K1LJZ7"/>
<evidence type="ECO:0000256" key="2">
    <source>
        <dbReference type="ARBA" id="ARBA00022676"/>
    </source>
</evidence>
<dbReference type="Gene3D" id="3.40.50.2000">
    <property type="entry name" value="Glycogen Phosphorylase B"/>
    <property type="match status" value="2"/>
</dbReference>
<evidence type="ECO:0000256" key="1">
    <source>
        <dbReference type="ARBA" id="ARBA00021292"/>
    </source>
</evidence>
<dbReference type="GO" id="GO:0016757">
    <property type="term" value="F:glycosyltransferase activity"/>
    <property type="evidence" value="ECO:0007669"/>
    <property type="project" value="UniProtKB-KW"/>
</dbReference>
<feature type="domain" description="Glycosyl transferase family 1" evidence="4">
    <location>
        <begin position="161"/>
        <end position="317"/>
    </location>
</feature>
<evidence type="ECO:0000256" key="3">
    <source>
        <dbReference type="ARBA" id="ARBA00022679"/>
    </source>
</evidence>
<dbReference type="RefSeq" id="WP_129315275.1">
    <property type="nucleotide sequence ID" value="NZ_NOIQ01000005.1"/>
</dbReference>
<reference evidence="6 7" key="1">
    <citation type="submission" date="2019-12" db="EMBL/GenBank/DDBJ databases">
        <authorList>
            <person name="Li J."/>
            <person name="Shi Y."/>
            <person name="Xu G."/>
            <person name="Xiao D."/>
            <person name="Ran X."/>
        </authorList>
    </citation>
    <scope>NUCLEOTIDE SEQUENCE [LARGE SCALE GENOMIC DNA]</scope>
    <source>
        <strain evidence="6 7">JCM 15915</strain>
    </source>
</reference>
<dbReference type="InterPro" id="IPR028098">
    <property type="entry name" value="Glyco_trans_4-like_N"/>
</dbReference>
<dbReference type="GO" id="GO:1901137">
    <property type="term" value="P:carbohydrate derivative biosynthetic process"/>
    <property type="evidence" value="ECO:0007669"/>
    <property type="project" value="UniProtKB-ARBA"/>
</dbReference>
<accession>A0A7K1LJZ7</accession>
<keyword evidence="7" id="KW-1185">Reference proteome</keyword>